<keyword evidence="1" id="KW-0812">Transmembrane</keyword>
<evidence type="ECO:0000256" key="1">
    <source>
        <dbReference type="SAM" id="Phobius"/>
    </source>
</evidence>
<feature type="transmembrane region" description="Helical" evidence="1">
    <location>
        <begin position="124"/>
        <end position="145"/>
    </location>
</feature>
<dbReference type="Proteomes" id="UP000260655">
    <property type="component" value="Unassembled WGS sequence"/>
</dbReference>
<accession>A0A3E4GQQ7</accession>
<dbReference type="EMBL" id="QRHO01000011">
    <property type="protein sequence ID" value="RHF82973.1"/>
    <property type="molecule type" value="Genomic_DNA"/>
</dbReference>
<dbReference type="EMBL" id="QRIM01000010">
    <property type="protein sequence ID" value="RHG60102.1"/>
    <property type="molecule type" value="Genomic_DNA"/>
</dbReference>
<proteinExistence type="predicted"/>
<feature type="transmembrane region" description="Helical" evidence="1">
    <location>
        <begin position="157"/>
        <end position="175"/>
    </location>
</feature>
<dbReference type="RefSeq" id="WP_022219994.1">
    <property type="nucleotide sequence ID" value="NZ_CAXSNH010000004.1"/>
</dbReference>
<dbReference type="Proteomes" id="UP000284579">
    <property type="component" value="Unassembled WGS sequence"/>
</dbReference>
<organism evidence="2 6">
    <name type="scientific">Coprococcus comes</name>
    <dbReference type="NCBI Taxonomy" id="410072"/>
    <lineage>
        <taxon>Bacteria</taxon>
        <taxon>Bacillati</taxon>
        <taxon>Bacillota</taxon>
        <taxon>Clostridia</taxon>
        <taxon>Lachnospirales</taxon>
        <taxon>Lachnospiraceae</taxon>
        <taxon>Coprococcus</taxon>
    </lineage>
</organism>
<dbReference type="GeneID" id="92825951"/>
<dbReference type="Proteomes" id="UP000285693">
    <property type="component" value="Unassembled WGS sequence"/>
</dbReference>
<evidence type="ECO:0000313" key="3">
    <source>
        <dbReference type="EMBL" id="RGU43203.1"/>
    </source>
</evidence>
<evidence type="ECO:0000313" key="5">
    <source>
        <dbReference type="EMBL" id="RHG60102.1"/>
    </source>
</evidence>
<evidence type="ECO:0000313" key="9">
    <source>
        <dbReference type="Proteomes" id="UP000286595"/>
    </source>
</evidence>
<name>A0A3E4GQQ7_9FIRM</name>
<dbReference type="Pfam" id="PF16481">
    <property type="entry name" value="DUF5058"/>
    <property type="match status" value="1"/>
</dbReference>
<feature type="transmembrane region" description="Helical" evidence="1">
    <location>
        <begin position="12"/>
        <end position="31"/>
    </location>
</feature>
<feature type="transmembrane region" description="Helical" evidence="1">
    <location>
        <begin position="52"/>
        <end position="77"/>
    </location>
</feature>
<evidence type="ECO:0000313" key="2">
    <source>
        <dbReference type="EMBL" id="RGJ23875.1"/>
    </source>
</evidence>
<gene>
    <name evidence="5" type="ORF">DW252_09960</name>
    <name evidence="4" type="ORF">DW656_09485</name>
    <name evidence="3" type="ORF">DWW65_14035</name>
    <name evidence="2" type="ORF">DXD67_07880</name>
</gene>
<evidence type="ECO:0000313" key="8">
    <source>
        <dbReference type="Proteomes" id="UP000285693"/>
    </source>
</evidence>
<dbReference type="EMBL" id="QRXY01000022">
    <property type="protein sequence ID" value="RGU43203.1"/>
    <property type="molecule type" value="Genomic_DNA"/>
</dbReference>
<dbReference type="InterPro" id="IPR032479">
    <property type="entry name" value="DUF5058"/>
</dbReference>
<reference evidence="6 7" key="1">
    <citation type="submission" date="2018-08" db="EMBL/GenBank/DDBJ databases">
        <title>A genome reference for cultivated species of the human gut microbiota.</title>
        <authorList>
            <person name="Zou Y."/>
            <person name="Xue W."/>
            <person name="Luo G."/>
        </authorList>
    </citation>
    <scope>NUCLEOTIDE SEQUENCE [LARGE SCALE GENOMIC DNA]</scope>
    <source>
        <strain evidence="3 8">AF16-31</strain>
        <strain evidence="5 9">AM22-12LB</strain>
        <strain evidence="4 7">AM23-3</strain>
        <strain evidence="2 6">TM07-19</strain>
    </source>
</reference>
<feature type="transmembrane region" description="Helical" evidence="1">
    <location>
        <begin position="187"/>
        <end position="204"/>
    </location>
</feature>
<evidence type="ECO:0000313" key="7">
    <source>
        <dbReference type="Proteomes" id="UP000284579"/>
    </source>
</evidence>
<keyword evidence="1" id="KW-0472">Membrane</keyword>
<protein>
    <submittedName>
        <fullName evidence="2">DUF5058 family protein</fullName>
    </submittedName>
</protein>
<feature type="transmembrane region" description="Helical" evidence="1">
    <location>
        <begin position="216"/>
        <end position="233"/>
    </location>
</feature>
<evidence type="ECO:0000313" key="6">
    <source>
        <dbReference type="Proteomes" id="UP000260655"/>
    </source>
</evidence>
<keyword evidence="1" id="KW-1133">Transmembrane helix</keyword>
<dbReference type="EMBL" id="QSOV01000006">
    <property type="protein sequence ID" value="RGJ23875.1"/>
    <property type="molecule type" value="Genomic_DNA"/>
</dbReference>
<comment type="caution">
    <text evidence="2">The sequence shown here is derived from an EMBL/GenBank/DDBJ whole genome shotgun (WGS) entry which is preliminary data.</text>
</comment>
<dbReference type="Proteomes" id="UP000286595">
    <property type="component" value="Unassembled WGS sequence"/>
</dbReference>
<evidence type="ECO:0000313" key="4">
    <source>
        <dbReference type="EMBL" id="RHF82973.1"/>
    </source>
</evidence>
<dbReference type="AlphaFoldDB" id="A0A3E4GQQ7"/>
<sequence length="236" mass="24559">MDYVEISNSMIVYLLCGITVAIAFVQAVLYIRMAKKMTVKANIPATVPKTAFRVGLISAIGPALGVFIVMVGLMTSIGGPMAWQRLSIIGAAPTELTAATLGAEAAGAELGGAGFTLKVMAVSWFVMALNGAGWLVVTGLFTPALENLRTKMSGGDSKWLVVMSGACSLGIFGYLDVNEIGKGWGNAAAVAGGIIGMAILEKFVAKKVPKIREYNLGIAMIIGMLFAIIYDMAVGA</sequence>